<dbReference type="RefSeq" id="XP_064072626.1">
    <property type="nucleotide sequence ID" value="XM_064216556.1"/>
</dbReference>
<sequence length="771" mass="90268">MTDAYICNKTNNSAQTEQNKSQNSNNTKLSVSLQEKYKEGLDVVPQNGVGNILHKTINNIDCANETNYKDLTNQNKINTDTLIKYVYKKGDILVKEKTKGNIKNSLKRKKRNVQDEKIHKAPLLLDIITKHVNQEREDFELPQQTPNGIKSANLADFNIETLHEKIKPTNIENSRKYSQNIENIEYTPTVKNTETENNNSEQDEQISEKKIPYRNTDYNDSIENDKEKVIETEHFKENEENNFDPDDNYKDIPEKTGKELNQRQQSNENEESIEQFLPKNTYIHHKRGEDRDEDIDRQNEKDNKRNALDSNKEHYDKFKDIPESTEEDSKESKENDEQYSPRQTIALRDKDEGLNSGNEYNSRENEFIKESERLAVKELPIETTSSEDSREDNIENKKQNTQHKDYASDPLTNENLRPQEGDLIDFSHESIEVNDQDEAAKDFNINNDQAPDILNTLKNDSKPKNQLILTDENNSNQLKDNSNEYEKQVKINDGEIKPVIELNSEDSDEESEENLKDSANAHLRYNEEKSFNADTSQENEPPNDDKVNVKQQFERIPLNYNHALKKTNTSKNEQTGSDGTLDTISPKKDNFDENLNIKFSDITIKLPEIKLPDHILSYAEEEPVYENNKKKGKNTYFYYDDSEEQTEEESNKRNDDNEEKNKNGDDFYQSYYYKPKEKLKEINRVNTYDEHDISNEEDPYEKFVRERFGKSKTNRQRSEKLQEFRPKERNPKLQEKIQDVLKKANYIQKEAEKSGDPKAGYLWTLEYGENL</sequence>
<feature type="region of interest" description="Disordered" evidence="1">
    <location>
        <begin position="184"/>
        <end position="418"/>
    </location>
</feature>
<feature type="compositionally biased region" description="Basic and acidic residues" evidence="1">
    <location>
        <begin position="387"/>
        <end position="407"/>
    </location>
</feature>
<dbReference type="GeneID" id="135193564"/>
<feature type="compositionally biased region" description="Basic and acidic residues" evidence="1">
    <location>
        <begin position="716"/>
        <end position="732"/>
    </location>
</feature>
<name>A0ABM4AMT6_VANTA</name>
<accession>A0ABM4AMT6</accession>
<reference evidence="3" key="1">
    <citation type="submission" date="2025-08" db="UniProtKB">
        <authorList>
            <consortium name="RefSeq"/>
        </authorList>
    </citation>
    <scope>IDENTIFICATION</scope>
    <source>
        <tissue evidence="3">Whole body</tissue>
    </source>
</reference>
<feature type="region of interest" description="Disordered" evidence="1">
    <location>
        <begin position="707"/>
        <end position="732"/>
    </location>
</feature>
<feature type="compositionally biased region" description="Basic and acidic residues" evidence="1">
    <location>
        <begin position="649"/>
        <end position="665"/>
    </location>
</feature>
<gene>
    <name evidence="3" type="primary">LOC135193564</name>
</gene>
<feature type="compositionally biased region" description="Basic and acidic residues" evidence="1">
    <location>
        <begin position="247"/>
        <end position="261"/>
    </location>
</feature>
<protein>
    <submittedName>
        <fullName evidence="3">Uncharacterized protein</fullName>
    </submittedName>
</protein>
<organism evidence="2 3">
    <name type="scientific">Vanessa tameamea</name>
    <name type="common">Kamehameha butterfly</name>
    <dbReference type="NCBI Taxonomy" id="334116"/>
    <lineage>
        <taxon>Eukaryota</taxon>
        <taxon>Metazoa</taxon>
        <taxon>Ecdysozoa</taxon>
        <taxon>Arthropoda</taxon>
        <taxon>Hexapoda</taxon>
        <taxon>Insecta</taxon>
        <taxon>Pterygota</taxon>
        <taxon>Neoptera</taxon>
        <taxon>Endopterygota</taxon>
        <taxon>Lepidoptera</taxon>
        <taxon>Glossata</taxon>
        <taxon>Ditrysia</taxon>
        <taxon>Papilionoidea</taxon>
        <taxon>Nymphalidae</taxon>
        <taxon>Nymphalinae</taxon>
        <taxon>Vanessa</taxon>
    </lineage>
</organism>
<feature type="compositionally biased region" description="Basic and acidic residues" evidence="1">
    <location>
        <begin position="287"/>
        <end position="322"/>
    </location>
</feature>
<feature type="compositionally biased region" description="Basic and acidic residues" evidence="1">
    <location>
        <begin position="223"/>
        <end position="239"/>
    </location>
</feature>
<feature type="compositionally biased region" description="Polar residues" evidence="1">
    <location>
        <begin position="189"/>
        <end position="200"/>
    </location>
</feature>
<evidence type="ECO:0000256" key="1">
    <source>
        <dbReference type="SAM" id="MobiDB-lite"/>
    </source>
</evidence>
<dbReference type="Proteomes" id="UP001652626">
    <property type="component" value="Chromosome 12"/>
</dbReference>
<feature type="region of interest" description="Disordered" evidence="1">
    <location>
        <begin position="564"/>
        <end position="590"/>
    </location>
</feature>
<feature type="compositionally biased region" description="Basic and acidic residues" evidence="1">
    <location>
        <begin position="361"/>
        <end position="380"/>
    </location>
</feature>
<feature type="compositionally biased region" description="Polar residues" evidence="1">
    <location>
        <begin position="566"/>
        <end position="583"/>
    </location>
</feature>
<keyword evidence="2" id="KW-1185">Reference proteome</keyword>
<evidence type="ECO:0000313" key="2">
    <source>
        <dbReference type="Proteomes" id="UP001652626"/>
    </source>
</evidence>
<feature type="region of interest" description="Disordered" evidence="1">
    <location>
        <begin position="642"/>
        <end position="668"/>
    </location>
</feature>
<evidence type="ECO:0000313" key="3">
    <source>
        <dbReference type="RefSeq" id="XP_064072626.1"/>
    </source>
</evidence>
<proteinExistence type="predicted"/>